<accession>X0VVV4</accession>
<dbReference type="Gene3D" id="1.10.10.10">
    <property type="entry name" value="Winged helix-like DNA-binding domain superfamily/Winged helix DNA-binding domain"/>
    <property type="match status" value="1"/>
</dbReference>
<dbReference type="EMBL" id="BARS01033783">
    <property type="protein sequence ID" value="GAG15262.1"/>
    <property type="molecule type" value="Genomic_DNA"/>
</dbReference>
<dbReference type="AlphaFoldDB" id="X0VVV4"/>
<proteinExistence type="predicted"/>
<dbReference type="PANTHER" id="PTHR33169:SF14">
    <property type="entry name" value="TRANSCRIPTIONAL REGULATOR RV3488"/>
    <property type="match status" value="1"/>
</dbReference>
<comment type="caution">
    <text evidence="2">The sequence shown here is derived from an EMBL/GenBank/DDBJ whole genome shotgun (WGS) entry which is preliminary data.</text>
</comment>
<dbReference type="PANTHER" id="PTHR33169">
    <property type="entry name" value="PADR-FAMILY TRANSCRIPTIONAL REGULATOR"/>
    <property type="match status" value="1"/>
</dbReference>
<protein>
    <recommendedName>
        <fullName evidence="1">Transcription regulator PadR N-terminal domain-containing protein</fullName>
    </recommendedName>
</protein>
<reference evidence="2" key="1">
    <citation type="journal article" date="2014" name="Front. Microbiol.">
        <title>High frequency of phylogenetically diverse reductive dehalogenase-homologous genes in deep subseafloor sedimentary metagenomes.</title>
        <authorList>
            <person name="Kawai M."/>
            <person name="Futagami T."/>
            <person name="Toyoda A."/>
            <person name="Takaki Y."/>
            <person name="Nishi S."/>
            <person name="Hori S."/>
            <person name="Arai W."/>
            <person name="Tsubouchi T."/>
            <person name="Morono Y."/>
            <person name="Uchiyama I."/>
            <person name="Ito T."/>
            <person name="Fujiyama A."/>
            <person name="Inagaki F."/>
            <person name="Takami H."/>
        </authorList>
    </citation>
    <scope>NUCLEOTIDE SEQUENCE</scope>
    <source>
        <strain evidence="2">Expedition CK06-06</strain>
    </source>
</reference>
<sequence>MRTWVTQLRKGLVEFCVLKVLSRGESYGYQIVQSLRVLEELTVTESTVYAVLTRLGKDGCLQVRAAPSPDGPPRRYFSLTALGRRRLTEMNAYWNDLVAAIDLLGDREMGNGK</sequence>
<dbReference type="InterPro" id="IPR005149">
    <property type="entry name" value="Tscrpt_reg_PadR_N"/>
</dbReference>
<dbReference type="InterPro" id="IPR036388">
    <property type="entry name" value="WH-like_DNA-bd_sf"/>
</dbReference>
<dbReference type="Pfam" id="PF03551">
    <property type="entry name" value="PadR"/>
    <property type="match status" value="1"/>
</dbReference>
<name>X0VVV4_9ZZZZ</name>
<organism evidence="2">
    <name type="scientific">marine sediment metagenome</name>
    <dbReference type="NCBI Taxonomy" id="412755"/>
    <lineage>
        <taxon>unclassified sequences</taxon>
        <taxon>metagenomes</taxon>
        <taxon>ecological metagenomes</taxon>
    </lineage>
</organism>
<gene>
    <name evidence="2" type="ORF">S01H1_52275</name>
</gene>
<evidence type="ECO:0000313" key="2">
    <source>
        <dbReference type="EMBL" id="GAG15262.1"/>
    </source>
</evidence>
<dbReference type="SUPFAM" id="SSF46785">
    <property type="entry name" value="Winged helix' DNA-binding domain"/>
    <property type="match status" value="1"/>
</dbReference>
<dbReference type="InterPro" id="IPR052509">
    <property type="entry name" value="Metal_resp_DNA-bind_regulator"/>
</dbReference>
<feature type="domain" description="Transcription regulator PadR N-terminal" evidence="1">
    <location>
        <begin position="17"/>
        <end position="89"/>
    </location>
</feature>
<dbReference type="InterPro" id="IPR036390">
    <property type="entry name" value="WH_DNA-bd_sf"/>
</dbReference>
<evidence type="ECO:0000259" key="1">
    <source>
        <dbReference type="Pfam" id="PF03551"/>
    </source>
</evidence>